<comment type="caution">
    <text evidence="1">The sequence shown here is derived from an EMBL/GenBank/DDBJ whole genome shotgun (WGS) entry which is preliminary data.</text>
</comment>
<protein>
    <submittedName>
        <fullName evidence="1">Uncharacterized protein</fullName>
    </submittedName>
</protein>
<evidence type="ECO:0000313" key="1">
    <source>
        <dbReference type="EMBL" id="PPI86207.1"/>
    </source>
</evidence>
<sequence length="251" mass="26627">MDYKDTGLIFAGNIYMAPIVDGLATDFAGPINVSRLEMTPPQPESVDRTSFQRDTYGQVLDSVNLPGEAPRMAMDFDSLPSGLLADALAGTSEAYTSSVQSVTGEAVTLAEGVWQKLPYPNVDVSTITVTLESDGTTVLTRGTDYEVESASGLIRALSANGAAAVTIDFDTVETSGQKIRGATEISKKRQIIMDGKNLVTGKNAVVTIFSASFSATQALDLMAREFITGTLEGTMTTPEGKGSPYEILMQE</sequence>
<proteinExistence type="predicted"/>
<dbReference type="EMBL" id="PSSX01000001">
    <property type="protein sequence ID" value="PPI86207.1"/>
    <property type="molecule type" value="Genomic_DNA"/>
</dbReference>
<dbReference type="RefSeq" id="WP_104320445.1">
    <property type="nucleotide sequence ID" value="NZ_PSSX01000001.1"/>
</dbReference>
<keyword evidence="2" id="KW-1185">Reference proteome</keyword>
<dbReference type="OrthoDB" id="8807675at2"/>
<gene>
    <name evidence="1" type="ORF">KEHDKFFH_02485</name>
</gene>
<name>A0A2S5ZFL1_9GAMM</name>
<dbReference type="Proteomes" id="UP000239917">
    <property type="component" value="Unassembled WGS sequence"/>
</dbReference>
<accession>A0A2S5ZFL1</accession>
<dbReference type="AlphaFoldDB" id="A0A2S5ZFL1"/>
<organism evidence="1 2">
    <name type="scientific">Marinobacter maroccanus</name>
    <dbReference type="NCBI Taxonomy" id="2055143"/>
    <lineage>
        <taxon>Bacteria</taxon>
        <taxon>Pseudomonadati</taxon>
        <taxon>Pseudomonadota</taxon>
        <taxon>Gammaproteobacteria</taxon>
        <taxon>Pseudomonadales</taxon>
        <taxon>Marinobacteraceae</taxon>
        <taxon>Marinobacter</taxon>
    </lineage>
</organism>
<reference evidence="1 2" key="1">
    <citation type="submission" date="2018-01" db="EMBL/GenBank/DDBJ databases">
        <title>Complete genome sequences of the type strains of Marinobacter flavimaris and Marinobacter maroccanus.</title>
        <authorList>
            <person name="Palau M."/>
            <person name="Boujida N."/>
            <person name="Manresa A."/>
            <person name="Minana-Galbis D."/>
        </authorList>
    </citation>
    <scope>NUCLEOTIDE SEQUENCE [LARGE SCALE GENOMIC DNA]</scope>
    <source>
        <strain evidence="1 2">N4</strain>
    </source>
</reference>
<evidence type="ECO:0000313" key="2">
    <source>
        <dbReference type="Proteomes" id="UP000239917"/>
    </source>
</evidence>